<comment type="function">
    <text evidence="5">This is one of the proteins that binds to the 5S RNA in the ribosome where it forms part of the central protuberance.</text>
</comment>
<dbReference type="InterPro" id="IPR020057">
    <property type="entry name" value="Ribosomal_bL25_b-dom"/>
</dbReference>
<dbReference type="InterPro" id="IPR020930">
    <property type="entry name" value="Ribosomal_uL5_bac-type"/>
</dbReference>
<evidence type="ECO:0000256" key="2">
    <source>
        <dbReference type="ARBA" id="ARBA00022884"/>
    </source>
</evidence>
<organism evidence="9 10">
    <name type="scientific">Anaeromonas frigoriresistens</name>
    <dbReference type="NCBI Taxonomy" id="2683708"/>
    <lineage>
        <taxon>Bacteria</taxon>
        <taxon>Bacillati</taxon>
        <taxon>Bacillota</taxon>
        <taxon>Tissierellia</taxon>
        <taxon>Tissierellales</taxon>
        <taxon>Thermohalobacteraceae</taxon>
        <taxon>Anaeromonas</taxon>
    </lineage>
</organism>
<name>A0A942UW19_9FIRM</name>
<evidence type="ECO:0000313" key="9">
    <source>
        <dbReference type="EMBL" id="MBS4537941.1"/>
    </source>
</evidence>
<evidence type="ECO:0000259" key="8">
    <source>
        <dbReference type="Pfam" id="PF14693"/>
    </source>
</evidence>
<dbReference type="NCBIfam" id="TIGR00731">
    <property type="entry name" value="bL25_bact_ctc"/>
    <property type="match status" value="1"/>
</dbReference>
<evidence type="ECO:0000259" key="7">
    <source>
        <dbReference type="Pfam" id="PF01386"/>
    </source>
</evidence>
<protein>
    <recommendedName>
        <fullName evidence="5">Large ribosomal subunit protein bL25</fullName>
    </recommendedName>
    <alternativeName>
        <fullName evidence="5">General stress protein CTC</fullName>
    </alternativeName>
</protein>
<dbReference type="PANTHER" id="PTHR33284">
    <property type="entry name" value="RIBOSOMAL PROTEIN L25/GLN-TRNA SYNTHETASE, ANTI-CODON-BINDING DOMAIN-CONTAINING PROTEIN"/>
    <property type="match status" value="1"/>
</dbReference>
<dbReference type="EMBL" id="WSFT01000024">
    <property type="protein sequence ID" value="MBS4537941.1"/>
    <property type="molecule type" value="Genomic_DNA"/>
</dbReference>
<dbReference type="GO" id="GO:0003735">
    <property type="term" value="F:structural constituent of ribosome"/>
    <property type="evidence" value="ECO:0007669"/>
    <property type="project" value="InterPro"/>
</dbReference>
<evidence type="ECO:0000313" key="10">
    <source>
        <dbReference type="Proteomes" id="UP000724672"/>
    </source>
</evidence>
<comment type="caution">
    <text evidence="9">The sequence shown here is derived from an EMBL/GenBank/DDBJ whole genome shotgun (WGS) entry which is preliminary data.</text>
</comment>
<dbReference type="Pfam" id="PF01386">
    <property type="entry name" value="Ribosomal_L25p"/>
    <property type="match status" value="1"/>
</dbReference>
<keyword evidence="1 5" id="KW-0699">rRNA-binding</keyword>
<evidence type="ECO:0000256" key="4">
    <source>
        <dbReference type="ARBA" id="ARBA00023274"/>
    </source>
</evidence>
<dbReference type="InterPro" id="IPR001021">
    <property type="entry name" value="Ribosomal_bL25_long"/>
</dbReference>
<reference evidence="9" key="1">
    <citation type="submission" date="2019-12" db="EMBL/GenBank/DDBJ databases">
        <title>Clostridiaceae gen. nov. sp. nov., isolated from sediment in Xinjiang, China.</title>
        <authorList>
            <person name="Zhang R."/>
        </authorList>
    </citation>
    <scope>NUCLEOTIDE SEQUENCE</scope>
    <source>
        <strain evidence="9">D2Q-11</strain>
    </source>
</reference>
<feature type="domain" description="Large ribosomal subunit protein bL25 beta" evidence="8">
    <location>
        <begin position="100"/>
        <end position="179"/>
    </location>
</feature>
<feature type="domain" description="Large ribosomal subunit protein bL25 L25" evidence="7">
    <location>
        <begin position="6"/>
        <end position="92"/>
    </location>
</feature>
<proteinExistence type="inferred from homology"/>
<evidence type="ECO:0000256" key="1">
    <source>
        <dbReference type="ARBA" id="ARBA00022730"/>
    </source>
</evidence>
<dbReference type="GO" id="GO:0006412">
    <property type="term" value="P:translation"/>
    <property type="evidence" value="ECO:0007669"/>
    <property type="project" value="UniProtKB-UniRule"/>
</dbReference>
<dbReference type="Proteomes" id="UP000724672">
    <property type="component" value="Unassembled WGS sequence"/>
</dbReference>
<dbReference type="PANTHER" id="PTHR33284:SF1">
    <property type="entry name" value="RIBOSOMAL PROTEIN L25_GLN-TRNA SYNTHETASE, ANTI-CODON-BINDING DOMAIN-CONTAINING PROTEIN"/>
    <property type="match status" value="1"/>
</dbReference>
<dbReference type="CDD" id="cd00495">
    <property type="entry name" value="Ribosomal_L25_TL5_CTC"/>
    <property type="match status" value="1"/>
</dbReference>
<keyword evidence="10" id="KW-1185">Reference proteome</keyword>
<gene>
    <name evidence="5" type="primary">rplY</name>
    <name evidence="5" type="synonym">ctc</name>
    <name evidence="9" type="ORF">GOQ27_05675</name>
</gene>
<accession>A0A942UW19</accession>
<dbReference type="InterPro" id="IPR020056">
    <property type="entry name" value="Rbsml_bL25/Gln-tRNA_synth_N"/>
</dbReference>
<dbReference type="InterPro" id="IPR037121">
    <property type="entry name" value="Ribosomal_bL25_C"/>
</dbReference>
<dbReference type="InterPro" id="IPR011035">
    <property type="entry name" value="Ribosomal_bL25/Gln-tRNA_synth"/>
</dbReference>
<dbReference type="Pfam" id="PF14693">
    <property type="entry name" value="Ribosomal_TL5_C"/>
    <property type="match status" value="1"/>
</dbReference>
<evidence type="ECO:0000256" key="3">
    <source>
        <dbReference type="ARBA" id="ARBA00022980"/>
    </source>
</evidence>
<evidence type="ECO:0000256" key="5">
    <source>
        <dbReference type="HAMAP-Rule" id="MF_01334"/>
    </source>
</evidence>
<dbReference type="HAMAP" id="MF_01334">
    <property type="entry name" value="Ribosomal_bL25_CTC"/>
    <property type="match status" value="1"/>
</dbReference>
<comment type="subunit">
    <text evidence="5">Part of the 50S ribosomal subunit; part of the 5S rRNA/L5/L18/L25 subcomplex. Contacts the 5S rRNA. Binds to the 5S rRNA independently of L5 and L18.</text>
</comment>
<keyword evidence="3 5" id="KW-0689">Ribosomal protein</keyword>
<dbReference type="Gene3D" id="2.170.120.20">
    <property type="entry name" value="Ribosomal protein L25, beta domain"/>
    <property type="match status" value="1"/>
</dbReference>
<comment type="similarity">
    <text evidence="5">Belongs to the bacterial ribosomal protein bL25 family. CTC subfamily.</text>
</comment>
<keyword evidence="4 5" id="KW-0687">Ribonucleoprotein</keyword>
<dbReference type="Gene3D" id="2.40.240.10">
    <property type="entry name" value="Ribosomal Protein L25, Chain P"/>
    <property type="match status" value="1"/>
</dbReference>
<dbReference type="SUPFAM" id="SSF50715">
    <property type="entry name" value="Ribosomal protein L25-like"/>
    <property type="match status" value="1"/>
</dbReference>
<dbReference type="AlphaFoldDB" id="A0A942UW19"/>
<dbReference type="InterPro" id="IPR029751">
    <property type="entry name" value="Ribosomal_L25_dom"/>
</dbReference>
<keyword evidence="2 5" id="KW-0694">RNA-binding</keyword>
<dbReference type="GO" id="GO:0022625">
    <property type="term" value="C:cytosolic large ribosomal subunit"/>
    <property type="evidence" value="ECO:0007669"/>
    <property type="project" value="TreeGrafter"/>
</dbReference>
<sequence>MATTKLNVNLREEVGTGKAHALRRDGFVPGVLYGHNKKTRNIALRTNELQKLISDNGNGALVTIEVDGENIPAILKDVQKRIVKEDYLHVDFQQLSENEEIKLTIPVYVGNRESVEDSATTVQQQLMEIDIQCLPKYIINHVDIDASKLKDNHAITVGELELEGVNILNEDEEVIASLTYATKQEDEEEEEETKEPIYISEKSVLE</sequence>
<dbReference type="GO" id="GO:0008097">
    <property type="term" value="F:5S rRNA binding"/>
    <property type="evidence" value="ECO:0007669"/>
    <property type="project" value="InterPro"/>
</dbReference>
<evidence type="ECO:0000256" key="6">
    <source>
        <dbReference type="SAM" id="MobiDB-lite"/>
    </source>
</evidence>
<dbReference type="RefSeq" id="WP_203365870.1">
    <property type="nucleotide sequence ID" value="NZ_WSFT01000024.1"/>
</dbReference>
<feature type="region of interest" description="Disordered" evidence="6">
    <location>
        <begin position="180"/>
        <end position="206"/>
    </location>
</feature>